<proteinExistence type="predicted"/>
<name>A0ACB8RD37_9AGAM</name>
<dbReference type="EMBL" id="MU276113">
    <property type="protein sequence ID" value="KAI0041601.1"/>
    <property type="molecule type" value="Genomic_DNA"/>
</dbReference>
<evidence type="ECO:0000313" key="1">
    <source>
        <dbReference type="EMBL" id="KAI0041601.1"/>
    </source>
</evidence>
<comment type="caution">
    <text evidence="1">The sequence shown here is derived from an EMBL/GenBank/DDBJ whole genome shotgun (WGS) entry which is preliminary data.</text>
</comment>
<accession>A0ACB8RD37</accession>
<gene>
    <name evidence="1" type="ORF">FA95DRAFT_676715</name>
</gene>
<keyword evidence="2" id="KW-1185">Reference proteome</keyword>
<dbReference type="Proteomes" id="UP000814033">
    <property type="component" value="Unassembled WGS sequence"/>
</dbReference>
<evidence type="ECO:0000313" key="2">
    <source>
        <dbReference type="Proteomes" id="UP000814033"/>
    </source>
</evidence>
<sequence>MSLSHEVVKIEMTESIAGSVAIGLTVTRLWIRRGRHWWDDAWASFSMFSLIIQVVATFIYAQGLDHMLESSMYYLMVSTFYSVNWSARISILVSILRIDPDPDARRKLMWLVGVFVGVLIFLVAQLLWVCEPHPEWKSQLLSQCRLTKQVAICQLVFDVIADFLLITLPLRLIQGVKDKQLRHRVMFIFSTSIATTIVSLTHVAFILTSGGTKEGIAGVVEACVSLTVANVPIVGTALMRLATRRLPPRPVRTDMPDVNDMSWSTLGWRFTGRRTCFQHTEPSGTAELGHNSGTEPSTVIVADTAL</sequence>
<reference evidence="1" key="1">
    <citation type="submission" date="2021-02" db="EMBL/GenBank/DDBJ databases">
        <authorList>
            <consortium name="DOE Joint Genome Institute"/>
            <person name="Ahrendt S."/>
            <person name="Looney B.P."/>
            <person name="Miyauchi S."/>
            <person name="Morin E."/>
            <person name="Drula E."/>
            <person name="Courty P.E."/>
            <person name="Chicoki N."/>
            <person name="Fauchery L."/>
            <person name="Kohler A."/>
            <person name="Kuo A."/>
            <person name="Labutti K."/>
            <person name="Pangilinan J."/>
            <person name="Lipzen A."/>
            <person name="Riley R."/>
            <person name="Andreopoulos W."/>
            <person name="He G."/>
            <person name="Johnson J."/>
            <person name="Barry K.W."/>
            <person name="Grigoriev I.V."/>
            <person name="Nagy L."/>
            <person name="Hibbett D."/>
            <person name="Henrissat B."/>
            <person name="Matheny P.B."/>
            <person name="Labbe J."/>
            <person name="Martin F."/>
        </authorList>
    </citation>
    <scope>NUCLEOTIDE SEQUENCE</scope>
    <source>
        <strain evidence="1">FP105234-sp</strain>
    </source>
</reference>
<reference evidence="1" key="2">
    <citation type="journal article" date="2022" name="New Phytol.">
        <title>Evolutionary transition to the ectomycorrhizal habit in the genomes of a hyperdiverse lineage of mushroom-forming fungi.</title>
        <authorList>
            <person name="Looney B."/>
            <person name="Miyauchi S."/>
            <person name="Morin E."/>
            <person name="Drula E."/>
            <person name="Courty P.E."/>
            <person name="Kohler A."/>
            <person name="Kuo A."/>
            <person name="LaButti K."/>
            <person name="Pangilinan J."/>
            <person name="Lipzen A."/>
            <person name="Riley R."/>
            <person name="Andreopoulos W."/>
            <person name="He G."/>
            <person name="Johnson J."/>
            <person name="Nolan M."/>
            <person name="Tritt A."/>
            <person name="Barry K.W."/>
            <person name="Grigoriev I.V."/>
            <person name="Nagy L.G."/>
            <person name="Hibbett D."/>
            <person name="Henrissat B."/>
            <person name="Matheny P.B."/>
            <person name="Labbe J."/>
            <person name="Martin F.M."/>
        </authorList>
    </citation>
    <scope>NUCLEOTIDE SEQUENCE</scope>
    <source>
        <strain evidence="1">FP105234-sp</strain>
    </source>
</reference>
<organism evidence="1 2">
    <name type="scientific">Auriscalpium vulgare</name>
    <dbReference type="NCBI Taxonomy" id="40419"/>
    <lineage>
        <taxon>Eukaryota</taxon>
        <taxon>Fungi</taxon>
        <taxon>Dikarya</taxon>
        <taxon>Basidiomycota</taxon>
        <taxon>Agaricomycotina</taxon>
        <taxon>Agaricomycetes</taxon>
        <taxon>Russulales</taxon>
        <taxon>Auriscalpiaceae</taxon>
        <taxon>Auriscalpium</taxon>
    </lineage>
</organism>
<protein>
    <submittedName>
        <fullName evidence="1">Uncharacterized protein</fullName>
    </submittedName>
</protein>